<evidence type="ECO:0000313" key="1">
    <source>
        <dbReference type="EMBL" id="EOQ89857.1"/>
    </source>
</evidence>
<dbReference type="EMBL" id="AOGX02000015">
    <property type="protein sequence ID" value="EOQ89857.1"/>
    <property type="molecule type" value="Genomic_DNA"/>
</dbReference>
<reference evidence="1 2" key="1">
    <citation type="submission" date="2013-04" db="EMBL/GenBank/DDBJ databases">
        <authorList>
            <person name="Harkins D.M."/>
            <person name="Durkin A.S."/>
            <person name="Brinkac L.M."/>
            <person name="Haft D.H."/>
            <person name="Selengut J.D."/>
            <person name="Sanka R."/>
            <person name="DePew J."/>
            <person name="Purushe J."/>
            <person name="Hartskeerl R.A."/>
            <person name="Ahmed A."/>
            <person name="van der Linden H."/>
            <person name="Goris M.G.A."/>
            <person name="Vinetz J.M."/>
            <person name="Sutton G.G."/>
            <person name="Nierman W.C."/>
            <person name="Fouts D.E."/>
        </authorList>
    </citation>
    <scope>NUCLEOTIDE SEQUENCE [LARGE SCALE GENOMIC DNA]</scope>
    <source>
        <strain evidence="1 2">Sao Paulo</strain>
    </source>
</reference>
<evidence type="ECO:0000313" key="2">
    <source>
        <dbReference type="Proteomes" id="UP000013996"/>
    </source>
</evidence>
<organism evidence="1 2">
    <name type="scientific">Leptospira yanagawae serovar Saopaulo str. Sao Paulo = ATCC 700523</name>
    <dbReference type="NCBI Taxonomy" id="1249483"/>
    <lineage>
        <taxon>Bacteria</taxon>
        <taxon>Pseudomonadati</taxon>
        <taxon>Spirochaetota</taxon>
        <taxon>Spirochaetia</taxon>
        <taxon>Leptospirales</taxon>
        <taxon>Leptospiraceae</taxon>
        <taxon>Leptospira</taxon>
    </lineage>
</organism>
<accession>A0A5E8HG95</accession>
<proteinExistence type="predicted"/>
<dbReference type="AlphaFoldDB" id="A0A5E8HG95"/>
<comment type="caution">
    <text evidence="1">The sequence shown here is derived from an EMBL/GenBank/DDBJ whole genome shotgun (WGS) entry which is preliminary data.</text>
</comment>
<dbReference type="Proteomes" id="UP000013996">
    <property type="component" value="Unassembled WGS sequence"/>
</dbReference>
<protein>
    <submittedName>
        <fullName evidence="1">Uncharacterized protein</fullName>
    </submittedName>
</protein>
<gene>
    <name evidence="1" type="ORF">LEP1GSC202_1891</name>
</gene>
<name>A0A5E8HG95_9LEPT</name>
<sequence length="47" mass="5515">MHGSLGSTDNCREIGSKDRTIGFFLIVCRFRKCVTVWIETFVYWLQT</sequence>